<dbReference type="KEGG" id="msk:MSUIS_06570"/>
<dbReference type="GO" id="GO:0070095">
    <property type="term" value="F:fructose-6-phosphate binding"/>
    <property type="evidence" value="ECO:0007669"/>
    <property type="project" value="TreeGrafter"/>
</dbReference>
<evidence type="ECO:0000256" key="12">
    <source>
        <dbReference type="ARBA" id="ARBA00022842"/>
    </source>
</evidence>
<dbReference type="Gene3D" id="3.40.50.450">
    <property type="match status" value="1"/>
</dbReference>
<evidence type="ECO:0000256" key="13">
    <source>
        <dbReference type="ARBA" id="ARBA00023152"/>
    </source>
</evidence>
<comment type="function">
    <text evidence="2">Catalyzes the phosphorylation of D-fructose 6-phosphate to fructose 1,6-bisphosphate by ATP, the first committing step of glycolysis.</text>
</comment>
<organism evidence="17 18">
    <name type="scientific">Mycoplasma suis (strain KI_3806)</name>
    <dbReference type="NCBI Taxonomy" id="708248"/>
    <lineage>
        <taxon>Bacteria</taxon>
        <taxon>Bacillati</taxon>
        <taxon>Mycoplasmatota</taxon>
        <taxon>Mollicutes</taxon>
        <taxon>Mycoplasmataceae</taxon>
        <taxon>Mycoplasma</taxon>
    </lineage>
</organism>
<dbReference type="GO" id="GO:0042802">
    <property type="term" value="F:identical protein binding"/>
    <property type="evidence" value="ECO:0007669"/>
    <property type="project" value="TreeGrafter"/>
</dbReference>
<accession>F0V269</accession>
<evidence type="ECO:0000313" key="17">
    <source>
        <dbReference type="EMBL" id="CBZ40750.1"/>
    </source>
</evidence>
<evidence type="ECO:0000256" key="7">
    <source>
        <dbReference type="ARBA" id="ARBA00022679"/>
    </source>
</evidence>
<dbReference type="HOGENOM" id="CLU_020655_0_1_14"/>
<dbReference type="GO" id="GO:0030388">
    <property type="term" value="P:fructose 1,6-bisphosphate metabolic process"/>
    <property type="evidence" value="ECO:0007669"/>
    <property type="project" value="TreeGrafter"/>
</dbReference>
<dbReference type="Proteomes" id="UP000008645">
    <property type="component" value="Chromosome"/>
</dbReference>
<dbReference type="EMBL" id="FQ790233">
    <property type="protein sequence ID" value="CBZ40750.1"/>
    <property type="molecule type" value="Genomic_DNA"/>
</dbReference>
<evidence type="ECO:0000256" key="14">
    <source>
        <dbReference type="ARBA" id="ARBA00038478"/>
    </source>
</evidence>
<evidence type="ECO:0000256" key="2">
    <source>
        <dbReference type="ARBA" id="ARBA00002659"/>
    </source>
</evidence>
<dbReference type="Pfam" id="PF00365">
    <property type="entry name" value="PFK"/>
    <property type="match status" value="1"/>
</dbReference>
<dbReference type="EC" id="2.7.1.11" evidence="5"/>
<comment type="catalytic activity">
    <reaction evidence="15">
        <text>beta-D-fructose 6-phosphate + ATP = beta-D-fructose 1,6-bisphosphate + ADP + H(+)</text>
        <dbReference type="Rhea" id="RHEA:16109"/>
        <dbReference type="ChEBI" id="CHEBI:15378"/>
        <dbReference type="ChEBI" id="CHEBI:30616"/>
        <dbReference type="ChEBI" id="CHEBI:32966"/>
        <dbReference type="ChEBI" id="CHEBI:57634"/>
        <dbReference type="ChEBI" id="CHEBI:456216"/>
        <dbReference type="EC" id="2.7.1.11"/>
    </reaction>
</comment>
<keyword evidence="10" id="KW-0418">Kinase</keyword>
<dbReference type="UniPathway" id="UPA00109">
    <property type="reaction ID" value="UER00182"/>
</dbReference>
<evidence type="ECO:0000256" key="9">
    <source>
        <dbReference type="ARBA" id="ARBA00022741"/>
    </source>
</evidence>
<evidence type="ECO:0000256" key="3">
    <source>
        <dbReference type="ARBA" id="ARBA00004496"/>
    </source>
</evidence>
<dbReference type="GO" id="GO:0046872">
    <property type="term" value="F:metal ion binding"/>
    <property type="evidence" value="ECO:0007669"/>
    <property type="project" value="UniProtKB-KW"/>
</dbReference>
<dbReference type="Gene3D" id="3.40.50.460">
    <property type="entry name" value="Phosphofructokinase domain"/>
    <property type="match status" value="1"/>
</dbReference>
<gene>
    <name evidence="17" type="primary">pfkA</name>
    <name evidence="17" type="ORF">MSUIS_06570</name>
</gene>
<dbReference type="NCBIfam" id="NF002872">
    <property type="entry name" value="PRK03202.1"/>
    <property type="match status" value="1"/>
</dbReference>
<keyword evidence="9" id="KW-0547">Nucleotide-binding</keyword>
<dbReference type="SUPFAM" id="SSF53784">
    <property type="entry name" value="Phosphofructokinase"/>
    <property type="match status" value="1"/>
</dbReference>
<dbReference type="OrthoDB" id="9802503at2"/>
<sequence length="327" mass="35317">MRKVAILTSGGDAPGMNSSLYSFSKLATQKGYEVLYVKNGYQGFINGEFTSIDLNQLKKGVYSPGTVIGSSRSPEFKSFPEARAKGVQQLKDKGVEALVVLGGNGSYEGAELISKLGLPVILLPATIDNDVTSSEYTIGFFSALEEISQSIRKIWYTAESHSQLTFVEVMGRDCSDLAVLASSASPLVDYVITSKNVPSFEELKSRISSLKSSGRKGIVILVVEKILGKSALPSMGELTSKLESELGFTVRGCVLGHTQRGAIPTSWELFVSSQFGRKAFEAFDSKEFDIAIGFNGTSFYKTSIDKLDSSSKGDRLSLIEEKNSLVS</sequence>
<keyword evidence="12" id="KW-0460">Magnesium</keyword>
<dbReference type="GO" id="GO:0016208">
    <property type="term" value="F:AMP binding"/>
    <property type="evidence" value="ECO:0007669"/>
    <property type="project" value="TreeGrafter"/>
</dbReference>
<keyword evidence="7 17" id="KW-0808">Transferase</keyword>
<dbReference type="InterPro" id="IPR000023">
    <property type="entry name" value="Phosphofructokinase_dom"/>
</dbReference>
<comment type="cofactor">
    <cofactor evidence="1">
        <name>Mg(2+)</name>
        <dbReference type="ChEBI" id="CHEBI:18420"/>
    </cofactor>
</comment>
<dbReference type="AlphaFoldDB" id="F0V269"/>
<dbReference type="InterPro" id="IPR022953">
    <property type="entry name" value="ATP_PFK"/>
</dbReference>
<dbReference type="InterPro" id="IPR012003">
    <property type="entry name" value="ATP_PFK_prok-type"/>
</dbReference>
<dbReference type="GO" id="GO:0005945">
    <property type="term" value="C:6-phosphofructokinase complex"/>
    <property type="evidence" value="ECO:0007669"/>
    <property type="project" value="TreeGrafter"/>
</dbReference>
<reference evidence="17 18" key="1">
    <citation type="journal article" date="2011" name="J. Bacteriol.">
        <title>Complete genome sequence of the hemotrophic Mycoplasma suis strain KI3806.</title>
        <authorList>
            <person name="Oehlerking J."/>
            <person name="Kube M."/>
            <person name="Felder K.M."/>
            <person name="Matter D."/>
            <person name="Wittenbrink M.M."/>
            <person name="Schwarzenbach S."/>
            <person name="Kramer M.M."/>
            <person name="Hoelzle K."/>
            <person name="Hoelzle L.E."/>
        </authorList>
    </citation>
    <scope>NUCLEOTIDE SEQUENCE [LARGE SCALE GENOMIC DNA]</scope>
    <source>
        <strain evidence="18">KI_3806</strain>
    </source>
</reference>
<evidence type="ECO:0000256" key="11">
    <source>
        <dbReference type="ARBA" id="ARBA00022840"/>
    </source>
</evidence>
<protein>
    <recommendedName>
        <fullName evidence="5">6-phosphofructokinase</fullName>
        <ecNumber evidence="5">2.7.1.11</ecNumber>
    </recommendedName>
</protein>
<dbReference type="InterPro" id="IPR035966">
    <property type="entry name" value="PKF_sf"/>
</dbReference>
<feature type="domain" description="Phosphofructokinase" evidence="16">
    <location>
        <begin position="3"/>
        <end position="282"/>
    </location>
</feature>
<dbReference type="PIRSF" id="PIRSF000532">
    <property type="entry name" value="ATP_PFK_prok"/>
    <property type="match status" value="1"/>
</dbReference>
<evidence type="ECO:0000256" key="1">
    <source>
        <dbReference type="ARBA" id="ARBA00001946"/>
    </source>
</evidence>
<dbReference type="GO" id="GO:0005524">
    <property type="term" value="F:ATP binding"/>
    <property type="evidence" value="ECO:0007669"/>
    <property type="project" value="UniProtKB-KW"/>
</dbReference>
<dbReference type="PRINTS" id="PR00476">
    <property type="entry name" value="PHFRCTKINASE"/>
</dbReference>
<dbReference type="GO" id="GO:0003872">
    <property type="term" value="F:6-phosphofructokinase activity"/>
    <property type="evidence" value="ECO:0007669"/>
    <property type="project" value="UniProtKB-EC"/>
</dbReference>
<evidence type="ECO:0000256" key="6">
    <source>
        <dbReference type="ARBA" id="ARBA00022490"/>
    </source>
</evidence>
<evidence type="ECO:0000256" key="4">
    <source>
        <dbReference type="ARBA" id="ARBA00004679"/>
    </source>
</evidence>
<evidence type="ECO:0000259" key="16">
    <source>
        <dbReference type="Pfam" id="PF00365"/>
    </source>
</evidence>
<dbReference type="GO" id="GO:0048029">
    <property type="term" value="F:monosaccharide binding"/>
    <property type="evidence" value="ECO:0007669"/>
    <property type="project" value="TreeGrafter"/>
</dbReference>
<comment type="subcellular location">
    <subcellularLocation>
        <location evidence="3">Cytoplasm</location>
    </subcellularLocation>
</comment>
<comment type="pathway">
    <text evidence="4">Carbohydrate degradation; glycolysis; D-glyceraldehyde 3-phosphate and glycerone phosphate from D-glucose: step 3/4.</text>
</comment>
<dbReference type="RefSeq" id="WP_013609352.1">
    <property type="nucleotide sequence ID" value="NC_015153.1"/>
</dbReference>
<keyword evidence="8" id="KW-0479">Metal-binding</keyword>
<evidence type="ECO:0000256" key="8">
    <source>
        <dbReference type="ARBA" id="ARBA00022723"/>
    </source>
</evidence>
<comment type="similarity">
    <text evidence="14">Belongs to the phosphofructokinase type A (PFKA) family.</text>
</comment>
<dbReference type="PANTHER" id="PTHR13697">
    <property type="entry name" value="PHOSPHOFRUCTOKINASE"/>
    <property type="match status" value="1"/>
</dbReference>
<evidence type="ECO:0000313" key="18">
    <source>
        <dbReference type="Proteomes" id="UP000008645"/>
    </source>
</evidence>
<dbReference type="GO" id="GO:0061621">
    <property type="term" value="P:canonical glycolysis"/>
    <property type="evidence" value="ECO:0007669"/>
    <property type="project" value="TreeGrafter"/>
</dbReference>
<proteinExistence type="inferred from homology"/>
<evidence type="ECO:0000256" key="10">
    <source>
        <dbReference type="ARBA" id="ARBA00022777"/>
    </source>
</evidence>
<keyword evidence="13" id="KW-0324">Glycolysis</keyword>
<dbReference type="GO" id="GO:0006002">
    <property type="term" value="P:fructose 6-phosphate metabolic process"/>
    <property type="evidence" value="ECO:0007669"/>
    <property type="project" value="InterPro"/>
</dbReference>
<evidence type="ECO:0000256" key="15">
    <source>
        <dbReference type="ARBA" id="ARBA00048070"/>
    </source>
</evidence>
<evidence type="ECO:0000256" key="5">
    <source>
        <dbReference type="ARBA" id="ARBA00012055"/>
    </source>
</evidence>
<keyword evidence="11" id="KW-0067">ATP-binding</keyword>
<name>F0V269_MYCS3</name>
<dbReference type="PANTHER" id="PTHR13697:SF4">
    <property type="entry name" value="ATP-DEPENDENT 6-PHOSPHOFRUCTOKINASE"/>
    <property type="match status" value="1"/>
</dbReference>
<keyword evidence="6" id="KW-0963">Cytoplasm</keyword>